<accession>A0A5J4VZ21</accession>
<reference evidence="1 2" key="1">
    <citation type="submission" date="2019-03" db="EMBL/GenBank/DDBJ databases">
        <title>Single cell metagenomics reveals metabolic interactions within the superorganism composed of flagellate Streblomastix strix and complex community of Bacteroidetes bacteria on its surface.</title>
        <authorList>
            <person name="Treitli S.C."/>
            <person name="Kolisko M."/>
            <person name="Husnik F."/>
            <person name="Keeling P."/>
            <person name="Hampl V."/>
        </authorList>
    </citation>
    <scope>NUCLEOTIDE SEQUENCE [LARGE SCALE GENOMIC DNA]</scope>
    <source>
        <strain evidence="1">ST1C</strain>
    </source>
</reference>
<evidence type="ECO:0000313" key="1">
    <source>
        <dbReference type="EMBL" id="KAA6387798.1"/>
    </source>
</evidence>
<gene>
    <name evidence="1" type="ORF">EZS28_016673</name>
</gene>
<dbReference type="Proteomes" id="UP000324800">
    <property type="component" value="Unassembled WGS sequence"/>
</dbReference>
<comment type="caution">
    <text evidence="1">The sequence shown here is derived from an EMBL/GenBank/DDBJ whole genome shotgun (WGS) entry which is preliminary data.</text>
</comment>
<proteinExistence type="predicted"/>
<evidence type="ECO:0000313" key="2">
    <source>
        <dbReference type="Proteomes" id="UP000324800"/>
    </source>
</evidence>
<sequence>MKDSLSGLTKKVQKFIFNVQLYNEDAVDYGANFESKIVGGDKKVAQWVARTLCKVLSTIQGPIGMIHPAIGSALGEGANLSGAVDRLVNKR</sequence>
<organism evidence="1 2">
    <name type="scientific">Streblomastix strix</name>
    <dbReference type="NCBI Taxonomy" id="222440"/>
    <lineage>
        <taxon>Eukaryota</taxon>
        <taxon>Metamonada</taxon>
        <taxon>Preaxostyla</taxon>
        <taxon>Oxymonadida</taxon>
        <taxon>Streblomastigidae</taxon>
        <taxon>Streblomastix</taxon>
    </lineage>
</organism>
<dbReference type="AlphaFoldDB" id="A0A5J4VZ21"/>
<dbReference type="EMBL" id="SNRW01004234">
    <property type="protein sequence ID" value="KAA6387798.1"/>
    <property type="molecule type" value="Genomic_DNA"/>
</dbReference>
<name>A0A5J4VZ21_9EUKA</name>
<protein>
    <submittedName>
        <fullName evidence="1">Uncharacterized protein</fullName>
    </submittedName>
</protein>